<dbReference type="NCBIfam" id="TIGR01826">
    <property type="entry name" value="CofD_related"/>
    <property type="match status" value="1"/>
</dbReference>
<dbReference type="InterPro" id="IPR002882">
    <property type="entry name" value="CofD"/>
</dbReference>
<evidence type="ECO:0000313" key="3">
    <source>
        <dbReference type="EMBL" id="AIS52861.1"/>
    </source>
</evidence>
<keyword evidence="1 2" id="KW-0963">Cytoplasm</keyword>
<reference evidence="4" key="1">
    <citation type="journal article" date="2015" name="Genome Announc.">
        <title>Whole-Genome Sequences of 80 Environmental and Clinical Isolates of Burkholderia pseudomallei.</title>
        <authorList>
            <person name="Johnson S.L."/>
            <person name="Baker A.L."/>
            <person name="Chain P.S."/>
            <person name="Currie B.J."/>
            <person name="Daligault H.E."/>
            <person name="Davenport K.W."/>
            <person name="Davis C.B."/>
            <person name="Inglis T.J."/>
            <person name="Kaestli M."/>
            <person name="Koren S."/>
            <person name="Mayo M."/>
            <person name="Merritt A.J."/>
            <person name="Price E.P."/>
            <person name="Sarovich D.S."/>
            <person name="Warner J."/>
            <person name="Rosovitz M.J."/>
        </authorList>
    </citation>
    <scope>NUCLEOTIDE SEQUENCE [LARGE SCALE GENOMIC DNA]</scope>
    <source>
        <strain evidence="4">DSM 2030</strain>
    </source>
</reference>
<dbReference type="GO" id="GO:0043743">
    <property type="term" value="F:LPPG:FO 2-phospho-L-lactate transferase activity"/>
    <property type="evidence" value="ECO:0007669"/>
    <property type="project" value="InterPro"/>
</dbReference>
<proteinExistence type="inferred from homology"/>
<dbReference type="KEGG" id="tki:TKV_c17070"/>
<dbReference type="SUPFAM" id="SSF142338">
    <property type="entry name" value="CofD-like"/>
    <property type="match status" value="1"/>
</dbReference>
<dbReference type="AlphaFoldDB" id="A0A097ASR5"/>
<dbReference type="HAMAP" id="MF_00973">
    <property type="entry name" value="Gluconeogen_factor"/>
    <property type="match status" value="1"/>
</dbReference>
<protein>
    <recommendedName>
        <fullName evidence="2">Putative gluconeogenesis factor</fullName>
    </recommendedName>
</protein>
<dbReference type="InterPro" id="IPR010119">
    <property type="entry name" value="Gluconeogen_factor"/>
</dbReference>
<dbReference type="HOGENOM" id="CLU_044041_0_1_9"/>
<dbReference type="GO" id="GO:0008360">
    <property type="term" value="P:regulation of cell shape"/>
    <property type="evidence" value="ECO:0007669"/>
    <property type="project" value="UniProtKB-UniRule"/>
</dbReference>
<dbReference type="CDD" id="cd07187">
    <property type="entry name" value="YvcK_like"/>
    <property type="match status" value="1"/>
</dbReference>
<dbReference type="Pfam" id="PF01933">
    <property type="entry name" value="CofD"/>
    <property type="match status" value="1"/>
</dbReference>
<keyword evidence="4" id="KW-1185">Reference proteome</keyword>
<comment type="function">
    <text evidence="2">Required for morphogenesis under gluconeogenic growth conditions.</text>
</comment>
<gene>
    <name evidence="3" type="ORF">TKV_c17070</name>
</gene>
<sequence length="324" mass="35476">MSAKQNFRGRPKIVAIGGGTGLSTMLRGLKLYTTNITAVVTVADDGGGSGILRQDLGILPPGDIRNCILALANTEPTMEQLLQYRFTEGMLKGQNFGNLFLAAMIGISKNFEEAVKKMSDVLAVSGKVIPVTLDDVRLVAELENGTIIKGESQIPVVQQKENSKIKRIYIEPSHAEPFEEVLVDILNADAIVLGPGSLYTSVIPNLLVDGVCGAIETSRAVKIYACNIMTQPGETLGYTACDHVKALFEHGLKSLDYIIVNNGEIPHDYMERYIKDMSQPVEYDKNQLESMGIKVVEENLVALKKEFIRHDEQKLAEVIVSLLK</sequence>
<comment type="subcellular location">
    <subcellularLocation>
        <location evidence="2">Cytoplasm</location>
    </subcellularLocation>
</comment>
<evidence type="ECO:0000256" key="1">
    <source>
        <dbReference type="ARBA" id="ARBA00022490"/>
    </source>
</evidence>
<comment type="similarity">
    <text evidence="2">Belongs to the gluconeogenesis factor family.</text>
</comment>
<dbReference type="STRING" id="2325.TKV_c17070"/>
<accession>A0A097ASR5</accession>
<dbReference type="RefSeq" id="WP_049685539.1">
    <property type="nucleotide sequence ID" value="NZ_CP009170.1"/>
</dbReference>
<dbReference type="OrthoDB" id="9783842at2"/>
<evidence type="ECO:0000313" key="4">
    <source>
        <dbReference type="Proteomes" id="UP000029669"/>
    </source>
</evidence>
<name>A0A097ASR5_THEKI</name>
<dbReference type="PANTHER" id="PTHR30135:SF3">
    <property type="entry name" value="GLUCONEOGENESIS FACTOR-RELATED"/>
    <property type="match status" value="1"/>
</dbReference>
<dbReference type="Proteomes" id="UP000029669">
    <property type="component" value="Chromosome"/>
</dbReference>
<dbReference type="PANTHER" id="PTHR30135">
    <property type="entry name" value="UNCHARACTERIZED PROTEIN YVCK-RELATED"/>
    <property type="match status" value="1"/>
</dbReference>
<dbReference type="EMBL" id="CP009170">
    <property type="protein sequence ID" value="AIS52861.1"/>
    <property type="molecule type" value="Genomic_DNA"/>
</dbReference>
<organism evidence="3 4">
    <name type="scientific">Thermoanaerobacter kivui</name>
    <name type="common">Acetogenium kivui</name>
    <dbReference type="NCBI Taxonomy" id="2325"/>
    <lineage>
        <taxon>Bacteria</taxon>
        <taxon>Bacillati</taxon>
        <taxon>Bacillota</taxon>
        <taxon>Clostridia</taxon>
        <taxon>Thermoanaerobacterales</taxon>
        <taxon>Thermoanaerobacteraceae</taxon>
        <taxon>Thermoanaerobacter</taxon>
    </lineage>
</organism>
<dbReference type="Gene3D" id="3.40.50.10680">
    <property type="entry name" value="CofD-like domains"/>
    <property type="match status" value="1"/>
</dbReference>
<dbReference type="eggNOG" id="COG0391">
    <property type="taxonomic scope" value="Bacteria"/>
</dbReference>
<evidence type="ECO:0000256" key="2">
    <source>
        <dbReference type="HAMAP-Rule" id="MF_00973"/>
    </source>
</evidence>
<dbReference type="InterPro" id="IPR038136">
    <property type="entry name" value="CofD-like_dom_sf"/>
</dbReference>
<dbReference type="GO" id="GO:0005737">
    <property type="term" value="C:cytoplasm"/>
    <property type="evidence" value="ECO:0007669"/>
    <property type="project" value="UniProtKB-SubCell"/>
</dbReference>